<evidence type="ECO:0000313" key="3">
    <source>
        <dbReference type="Proteomes" id="UP000184050"/>
    </source>
</evidence>
<evidence type="ECO:0000259" key="1">
    <source>
        <dbReference type="Pfam" id="PF02579"/>
    </source>
</evidence>
<dbReference type="EMBL" id="FQZE01000027">
    <property type="protein sequence ID" value="SHJ72626.1"/>
    <property type="molecule type" value="Genomic_DNA"/>
</dbReference>
<feature type="domain" description="Dinitrogenase iron-molybdenum cofactor biosynthesis" evidence="1">
    <location>
        <begin position="11"/>
        <end position="91"/>
    </location>
</feature>
<dbReference type="PANTHER" id="PTHR42983">
    <property type="entry name" value="DINITROGENASE IRON-MOLYBDENUM COFACTOR PROTEIN-RELATED"/>
    <property type="match status" value="1"/>
</dbReference>
<gene>
    <name evidence="2" type="ORF">SAMN05444280_12760</name>
</gene>
<evidence type="ECO:0000313" key="2">
    <source>
        <dbReference type="EMBL" id="SHJ72626.1"/>
    </source>
</evidence>
<dbReference type="PANTHER" id="PTHR42983:SF1">
    <property type="entry name" value="IRON-MOLYBDENUM PROTEIN"/>
    <property type="match status" value="1"/>
</dbReference>
<dbReference type="Gene3D" id="3.30.420.130">
    <property type="entry name" value="Dinitrogenase iron-molybdenum cofactor biosynthesis domain"/>
    <property type="match status" value="1"/>
</dbReference>
<name>A0A1M6LN16_9BACT</name>
<dbReference type="SUPFAM" id="SSF53146">
    <property type="entry name" value="Nitrogenase accessory factor-like"/>
    <property type="match status" value="1"/>
</dbReference>
<dbReference type="OrthoDB" id="280278at2"/>
<dbReference type="RefSeq" id="WP_073171767.1">
    <property type="nucleotide sequence ID" value="NZ_FQZE01000027.1"/>
</dbReference>
<dbReference type="STRING" id="1168035.SAMN05444280_12760"/>
<accession>A0A1M6LN16</accession>
<organism evidence="2 3">
    <name type="scientific">Tangfeifania diversioriginum</name>
    <dbReference type="NCBI Taxonomy" id="1168035"/>
    <lineage>
        <taxon>Bacteria</taxon>
        <taxon>Pseudomonadati</taxon>
        <taxon>Bacteroidota</taxon>
        <taxon>Bacteroidia</taxon>
        <taxon>Marinilabiliales</taxon>
        <taxon>Prolixibacteraceae</taxon>
        <taxon>Tangfeifania</taxon>
    </lineage>
</organism>
<protein>
    <submittedName>
        <fullName evidence="2">Predicted Fe-Mo cluster-binding protein, NifX family</fullName>
    </submittedName>
</protein>
<keyword evidence="3" id="KW-1185">Reference proteome</keyword>
<dbReference type="InterPro" id="IPR003731">
    <property type="entry name" value="Di-Nase_FeMo-co_biosynth"/>
</dbReference>
<dbReference type="Proteomes" id="UP000184050">
    <property type="component" value="Unassembled WGS sequence"/>
</dbReference>
<dbReference type="AlphaFoldDB" id="A0A1M6LN16"/>
<dbReference type="InterPro" id="IPR036105">
    <property type="entry name" value="DiNase_FeMo-co_biosyn_sf"/>
</dbReference>
<reference evidence="2 3" key="1">
    <citation type="submission" date="2016-11" db="EMBL/GenBank/DDBJ databases">
        <authorList>
            <person name="Jaros S."/>
            <person name="Januszkiewicz K."/>
            <person name="Wedrychowicz H."/>
        </authorList>
    </citation>
    <scope>NUCLEOTIDE SEQUENCE [LARGE SCALE GENOMIC DNA]</scope>
    <source>
        <strain evidence="2 3">DSM 27063</strain>
    </source>
</reference>
<sequence length="113" mass="12203">MKKKIAVPVNDNSVLDAHFGHCKFFVLAETDGEEVISEEIVQPPPHEPGVLPAWLAENGVTDVLSGGMGNRAIQLFNKNGVNVFVGAPQLEARALISGFLNNSIQFSANYCDH</sequence>
<proteinExistence type="predicted"/>
<dbReference type="Pfam" id="PF02579">
    <property type="entry name" value="Nitro_FeMo-Co"/>
    <property type="match status" value="1"/>
</dbReference>